<proteinExistence type="predicted"/>
<name>A0A934J7H0_9BACL</name>
<feature type="domain" description="Polysaccharide pyruvyl transferase" evidence="1">
    <location>
        <begin position="13"/>
        <end position="319"/>
    </location>
</feature>
<dbReference type="Pfam" id="PF04230">
    <property type="entry name" value="PS_pyruv_trans"/>
    <property type="match status" value="1"/>
</dbReference>
<sequence length="399" mass="43770">MKYLIHGFYGAGNAGDDAILHALIDQLVGIEPDAEITVSVRSKSIGAYYGSHPVRTIFGFDLEELKQAVSRSDMVIIGGGGLFQDYNGFDTLSLFHTTASLRRQPGAIVYYSTPIFIAKTLGKRVVLYGLGIGPFSTLEGHRAAGWISGLADAVTVRDTGSWELLQSVGVKQTVLAADPVVSLGINGSADILISKADIQEARNRKPRIGLNLRRWAYDPDGSARFYKLLTQVAKHTLQQHQAELFIFTFNRSEQEVKLAREFASQFPPDAVTIIPYEDSTPMKLLEFMGTLDLTIAMRLHASIISMAADTPAIGLSYDPKVSQFFSEAGLPGLCIPINEAAQSESVLIAAVDNVLQNRMAWKEKVKAQMAVLRSREKLNRQILLSETEQVRRRKGGGLE</sequence>
<comment type="caution">
    <text evidence="2">The sequence shown here is derived from an EMBL/GenBank/DDBJ whole genome shotgun (WGS) entry which is preliminary data.</text>
</comment>
<dbReference type="PANTHER" id="PTHR36836:SF1">
    <property type="entry name" value="COLANIC ACID BIOSYNTHESIS PROTEIN WCAK"/>
    <property type="match status" value="1"/>
</dbReference>
<reference evidence="2" key="1">
    <citation type="submission" date="2020-12" db="EMBL/GenBank/DDBJ databases">
        <authorList>
            <person name="Huq M.A."/>
        </authorList>
    </citation>
    <scope>NUCLEOTIDE SEQUENCE</scope>
    <source>
        <strain evidence="2">MAHUQ-46</strain>
    </source>
</reference>
<dbReference type="GO" id="GO:0016740">
    <property type="term" value="F:transferase activity"/>
    <property type="evidence" value="ECO:0007669"/>
    <property type="project" value="UniProtKB-KW"/>
</dbReference>
<keyword evidence="3" id="KW-1185">Reference proteome</keyword>
<organism evidence="2 3">
    <name type="scientific">Paenibacillus roseus</name>
    <dbReference type="NCBI Taxonomy" id="2798579"/>
    <lineage>
        <taxon>Bacteria</taxon>
        <taxon>Bacillati</taxon>
        <taxon>Bacillota</taxon>
        <taxon>Bacilli</taxon>
        <taxon>Bacillales</taxon>
        <taxon>Paenibacillaceae</taxon>
        <taxon>Paenibacillus</taxon>
    </lineage>
</organism>
<dbReference type="EMBL" id="JAELUP010000103">
    <property type="protein sequence ID" value="MBJ6363048.1"/>
    <property type="molecule type" value="Genomic_DNA"/>
</dbReference>
<evidence type="ECO:0000259" key="1">
    <source>
        <dbReference type="Pfam" id="PF04230"/>
    </source>
</evidence>
<evidence type="ECO:0000313" key="2">
    <source>
        <dbReference type="EMBL" id="MBJ6363048.1"/>
    </source>
</evidence>
<dbReference type="AlphaFoldDB" id="A0A934J7H0"/>
<dbReference type="RefSeq" id="WP_199020633.1">
    <property type="nucleotide sequence ID" value="NZ_JAELUP010000103.1"/>
</dbReference>
<gene>
    <name evidence="2" type="ORF">JFN88_17745</name>
</gene>
<dbReference type="InterPro" id="IPR007345">
    <property type="entry name" value="Polysacch_pyruvyl_Trfase"/>
</dbReference>
<dbReference type="PANTHER" id="PTHR36836">
    <property type="entry name" value="COLANIC ACID BIOSYNTHESIS PROTEIN WCAK"/>
    <property type="match status" value="1"/>
</dbReference>
<evidence type="ECO:0000313" key="3">
    <source>
        <dbReference type="Proteomes" id="UP000640274"/>
    </source>
</evidence>
<dbReference type="Proteomes" id="UP000640274">
    <property type="component" value="Unassembled WGS sequence"/>
</dbReference>
<keyword evidence="2" id="KW-0808">Transferase</keyword>
<protein>
    <submittedName>
        <fullName evidence="2">Polysaccharide pyruvyl transferase family protein</fullName>
    </submittedName>
</protein>
<accession>A0A934J7H0</accession>